<feature type="domain" description="Rho-GAP" evidence="8">
    <location>
        <begin position="818"/>
        <end position="1006"/>
    </location>
</feature>
<evidence type="ECO:0000256" key="2">
    <source>
        <dbReference type="ARBA" id="ARBA00022468"/>
    </source>
</evidence>
<feature type="compositionally biased region" description="Low complexity" evidence="4">
    <location>
        <begin position="345"/>
        <end position="362"/>
    </location>
</feature>
<feature type="domain" description="WW" evidence="7">
    <location>
        <begin position="302"/>
        <end position="331"/>
    </location>
</feature>
<dbReference type="Gene3D" id="2.30.30.40">
    <property type="entry name" value="SH3 Domains"/>
    <property type="match status" value="1"/>
</dbReference>
<dbReference type="Pfam" id="PF00169">
    <property type="entry name" value="PH"/>
    <property type="match status" value="1"/>
</dbReference>
<sequence>MHQSMELVSVQYEYEYTAKDGHHVSIKPNESYILVSKTNEHWWHVRKDLDTKPFYIPAQYVKEVQSHTGDSPGANNSKLLDITDVTPRRGTTVIRMTALDPSRETYRFSTFGLCENIPDVKPSETLKEGQTTSSSAPSQDNTKTHNSAFTSAPLKTDGLQLYAKPHPVSKVGKEQKRPKSLLQDDKVEQPQTFVDDEDMDFPSPPSSPIYDTIPEINIQDFDTFSELPSPVPPDDVSASQQQSLNQATEETSSTDALPIEQLENENLRSAVYVNVAQLRKSISESPPSAPSSFSPSNLDLEGWEVHTDQESGQEYYYHPATGRTTWDNPFLDSPTDPEPPPCSPSPLQSPALSPSTASPPAWTSDWEQLVDETSGRPYFYNPMSGETSWEPPEQLSPYPPLMEPMSVHRFHEDGPPPLPEEDYPSEDYPAADLPESYEELHATGPPTLPKEYSLSHVSRPVIPRANLDRSTPSGWNLTVEPNGTWVFTSEHSSDQWIKSVDDRGQTYYYLRDGSKSQWNLPEAPVAHGQSRVENGLEVENVSVIKNWRHTMGPAQLSPAQDDGRFMPTHRRNTSDYSSDSSSTGNSPETQHNAFEFRTWRNPYYLTSRWLRYNVQNLEKAGILNKTKVSENGKKVRKNWAQTWTVLHGGVLTFHKDPKSAATGASNKTNQIVPEVTVDLRGATIGWASKDKSSKKNVLELKGKNGVEFLIQYDTESIINDWHKVLVDTIRQLEYQDHHSDDEDGDLYEKIPNTERDDKTGGGADKRRSSRPSVVSSSSSAGDADQKRVRTKLMKFLMKRPTLQSIKEKGYIRDNVFGCHLATLCAQERTSVPSFVESCIKAVEKRGLDIDGLYRVSGNLAVIQKLRFKADHEELDLEDGQWEDVHVITGALKLFFRELPEPLFPYSHFNDFITAIRIPDYNTKVSCMQDLVRSLPTPNHDTMKLLFGHLRRVILYGEDNRMTVQNVAIVFGPTLLRPEMESSNIAMHMVFQNQIVEFILNEYERIFHSS</sequence>
<feature type="domain" description="PH" evidence="6">
    <location>
        <begin position="616"/>
        <end position="730"/>
    </location>
</feature>
<dbReference type="InterPro" id="IPR011993">
    <property type="entry name" value="PH-like_dom_sf"/>
</dbReference>
<gene>
    <name evidence="9" type="primary">arhgap27</name>
</gene>
<dbReference type="FunFam" id="2.20.70.10:FF:000149">
    <property type="entry name" value="Rho GTPase-activating protein 27"/>
    <property type="match status" value="1"/>
</dbReference>
<feature type="compositionally biased region" description="Low complexity" evidence="4">
    <location>
        <begin position="283"/>
        <end position="296"/>
    </location>
</feature>
<dbReference type="SMART" id="SM00456">
    <property type="entry name" value="WW"/>
    <property type="match status" value="3"/>
</dbReference>
<dbReference type="Proteomes" id="UP000314980">
    <property type="component" value="Unassembled WGS sequence"/>
</dbReference>
<dbReference type="STRING" id="8187.ENSLCAP00010017561"/>
<dbReference type="SUPFAM" id="SSF50729">
    <property type="entry name" value="PH domain-like"/>
    <property type="match status" value="1"/>
</dbReference>
<evidence type="ECO:0000259" key="5">
    <source>
        <dbReference type="PROSITE" id="PS50002"/>
    </source>
</evidence>
<dbReference type="CDD" id="cd13233">
    <property type="entry name" value="PH_ARHGAP9-like"/>
    <property type="match status" value="1"/>
</dbReference>
<protein>
    <submittedName>
        <fullName evidence="9">Rho GTPase activating protein 27</fullName>
    </submittedName>
</protein>
<evidence type="ECO:0000256" key="4">
    <source>
        <dbReference type="SAM" id="MobiDB-lite"/>
    </source>
</evidence>
<feature type="compositionally biased region" description="Polar residues" evidence="4">
    <location>
        <begin position="128"/>
        <end position="150"/>
    </location>
</feature>
<keyword evidence="2" id="KW-0343">GTPase activation</keyword>
<dbReference type="PANTHER" id="PTHR23176:SF104">
    <property type="entry name" value="RHO GTPASE-ACTIVATING PROTEIN 27"/>
    <property type="match status" value="1"/>
</dbReference>
<dbReference type="GeneTree" id="ENSGT00950000182860"/>
<dbReference type="FunFam" id="2.30.29.30:FF:000100">
    <property type="entry name" value="Rho GTPase activating protein 12"/>
    <property type="match status" value="1"/>
</dbReference>
<dbReference type="InterPro" id="IPR036020">
    <property type="entry name" value="WW_dom_sf"/>
</dbReference>
<evidence type="ECO:0000259" key="7">
    <source>
        <dbReference type="PROSITE" id="PS50020"/>
    </source>
</evidence>
<dbReference type="GO" id="GO:0007165">
    <property type="term" value="P:signal transduction"/>
    <property type="evidence" value="ECO:0007669"/>
    <property type="project" value="InterPro"/>
</dbReference>
<dbReference type="InterPro" id="IPR050729">
    <property type="entry name" value="Rho-GAP"/>
</dbReference>
<dbReference type="InterPro" id="IPR036028">
    <property type="entry name" value="SH3-like_dom_sf"/>
</dbReference>
<keyword evidence="1 3" id="KW-0728">SH3 domain</keyword>
<dbReference type="PROSITE" id="PS50003">
    <property type="entry name" value="PH_DOMAIN"/>
    <property type="match status" value="1"/>
</dbReference>
<reference evidence="10" key="1">
    <citation type="submission" date="2015-09" db="EMBL/GenBank/DDBJ databases">
        <authorList>
            <person name="Sai Rama Sridatta P."/>
        </authorList>
    </citation>
    <scope>NUCLEOTIDE SEQUENCE [LARGE SCALE GENOMIC DNA]</scope>
</reference>
<dbReference type="FunFam" id="1.10.555.10:FF:000003">
    <property type="entry name" value="Putative rho GTPase-activating protein 12"/>
    <property type="match status" value="1"/>
</dbReference>
<dbReference type="Pfam" id="PF00620">
    <property type="entry name" value="RhoGAP"/>
    <property type="match status" value="1"/>
</dbReference>
<reference evidence="9" key="3">
    <citation type="submission" date="2025-09" db="UniProtKB">
        <authorList>
            <consortium name="Ensembl"/>
        </authorList>
    </citation>
    <scope>IDENTIFICATION</scope>
</reference>
<dbReference type="Ensembl" id="ENSLCAT00010017932.1">
    <property type="protein sequence ID" value="ENSLCAP00010017561.1"/>
    <property type="gene ID" value="ENSLCAG00010008339.1"/>
</dbReference>
<dbReference type="PROSITE" id="PS01159">
    <property type="entry name" value="WW_DOMAIN_1"/>
    <property type="match status" value="3"/>
</dbReference>
<feature type="compositionally biased region" description="Low complexity" evidence="4">
    <location>
        <begin position="770"/>
        <end position="779"/>
    </location>
</feature>
<dbReference type="SUPFAM" id="SSF50044">
    <property type="entry name" value="SH3-domain"/>
    <property type="match status" value="1"/>
</dbReference>
<name>A0A4W6CYQ7_LATCA</name>
<evidence type="ECO:0000259" key="8">
    <source>
        <dbReference type="PROSITE" id="PS50238"/>
    </source>
</evidence>
<dbReference type="SMART" id="SM00324">
    <property type="entry name" value="RhoGAP"/>
    <property type="match status" value="1"/>
</dbReference>
<dbReference type="PROSITE" id="PS50002">
    <property type="entry name" value="SH3"/>
    <property type="match status" value="1"/>
</dbReference>
<evidence type="ECO:0000259" key="6">
    <source>
        <dbReference type="PROSITE" id="PS50003"/>
    </source>
</evidence>
<evidence type="ECO:0000313" key="9">
    <source>
        <dbReference type="Ensembl" id="ENSLCAP00010017561.1"/>
    </source>
</evidence>
<evidence type="ECO:0000256" key="1">
    <source>
        <dbReference type="ARBA" id="ARBA00022443"/>
    </source>
</evidence>
<feature type="region of interest" description="Disordered" evidence="4">
    <location>
        <begin position="738"/>
        <end position="785"/>
    </location>
</feature>
<dbReference type="InterPro" id="IPR008936">
    <property type="entry name" value="Rho_GTPase_activation_prot"/>
</dbReference>
<dbReference type="InterPro" id="IPR001202">
    <property type="entry name" value="WW_dom"/>
</dbReference>
<dbReference type="CDD" id="cd00201">
    <property type="entry name" value="WW"/>
    <property type="match status" value="2"/>
</dbReference>
<dbReference type="SUPFAM" id="SSF48350">
    <property type="entry name" value="GTPase activation domain, GAP"/>
    <property type="match status" value="1"/>
</dbReference>
<feature type="compositionally biased region" description="Basic and acidic residues" evidence="4">
    <location>
        <begin position="738"/>
        <end position="766"/>
    </location>
</feature>
<organism evidence="9 10">
    <name type="scientific">Lates calcarifer</name>
    <name type="common">Barramundi</name>
    <name type="synonym">Holocentrus calcarifer</name>
    <dbReference type="NCBI Taxonomy" id="8187"/>
    <lineage>
        <taxon>Eukaryota</taxon>
        <taxon>Metazoa</taxon>
        <taxon>Chordata</taxon>
        <taxon>Craniata</taxon>
        <taxon>Vertebrata</taxon>
        <taxon>Euteleostomi</taxon>
        <taxon>Actinopterygii</taxon>
        <taxon>Neopterygii</taxon>
        <taxon>Teleostei</taxon>
        <taxon>Neoteleostei</taxon>
        <taxon>Acanthomorphata</taxon>
        <taxon>Carangaria</taxon>
        <taxon>Carangaria incertae sedis</taxon>
        <taxon>Centropomidae</taxon>
        <taxon>Lates</taxon>
    </lineage>
</organism>
<dbReference type="Gene3D" id="2.30.29.30">
    <property type="entry name" value="Pleckstrin-homology domain (PH domain)/Phosphotyrosine-binding domain (PTB)"/>
    <property type="match status" value="1"/>
</dbReference>
<dbReference type="InterPro" id="IPR001849">
    <property type="entry name" value="PH_domain"/>
</dbReference>
<feature type="region of interest" description="Disordered" evidence="4">
    <location>
        <begin position="552"/>
        <end position="590"/>
    </location>
</feature>
<dbReference type="Pfam" id="PF00397">
    <property type="entry name" value="WW"/>
    <property type="match status" value="2"/>
</dbReference>
<feature type="region of interest" description="Disordered" evidence="4">
    <location>
        <begin position="225"/>
        <end position="256"/>
    </location>
</feature>
<accession>A0A4W6CYQ7</accession>
<dbReference type="GO" id="GO:0005096">
    <property type="term" value="F:GTPase activator activity"/>
    <property type="evidence" value="ECO:0007669"/>
    <property type="project" value="UniProtKB-KW"/>
</dbReference>
<feature type="region of interest" description="Disordered" evidence="4">
    <location>
        <begin position="385"/>
        <end position="425"/>
    </location>
</feature>
<dbReference type="InterPro" id="IPR000198">
    <property type="entry name" value="RhoGAP_dom"/>
</dbReference>
<feature type="domain" description="SH3" evidence="5">
    <location>
        <begin position="3"/>
        <end position="66"/>
    </location>
</feature>
<feature type="compositionally biased region" description="Polar residues" evidence="4">
    <location>
        <begin position="238"/>
        <end position="255"/>
    </location>
</feature>
<dbReference type="PANTHER" id="PTHR23176">
    <property type="entry name" value="RHO/RAC/CDC GTPASE-ACTIVATING PROTEIN"/>
    <property type="match status" value="1"/>
</dbReference>
<keyword evidence="10" id="KW-1185">Reference proteome</keyword>
<dbReference type="InParanoid" id="A0A4W6CYQ7"/>
<feature type="domain" description="WW" evidence="7">
    <location>
        <begin position="360"/>
        <end position="394"/>
    </location>
</feature>
<reference evidence="9" key="2">
    <citation type="submission" date="2025-08" db="UniProtKB">
        <authorList>
            <consortium name="Ensembl"/>
        </authorList>
    </citation>
    <scope>IDENTIFICATION</scope>
</reference>
<feature type="region of interest" description="Disordered" evidence="4">
    <location>
        <begin position="119"/>
        <end position="212"/>
    </location>
</feature>
<dbReference type="PROSITE" id="PS50020">
    <property type="entry name" value="WW_DOMAIN_2"/>
    <property type="match status" value="3"/>
</dbReference>
<feature type="compositionally biased region" description="Low complexity" evidence="4">
    <location>
        <begin position="574"/>
        <end position="586"/>
    </location>
</feature>
<evidence type="ECO:0000313" key="10">
    <source>
        <dbReference type="Proteomes" id="UP000314980"/>
    </source>
</evidence>
<dbReference type="AlphaFoldDB" id="A0A4W6CYQ7"/>
<dbReference type="PROSITE" id="PS50238">
    <property type="entry name" value="RHOGAP"/>
    <property type="match status" value="1"/>
</dbReference>
<feature type="domain" description="WW" evidence="7">
    <location>
        <begin position="496"/>
        <end position="523"/>
    </location>
</feature>
<dbReference type="SMART" id="SM00233">
    <property type="entry name" value="PH"/>
    <property type="match status" value="1"/>
</dbReference>
<evidence type="ECO:0000256" key="3">
    <source>
        <dbReference type="PROSITE-ProRule" id="PRU00192"/>
    </source>
</evidence>
<dbReference type="CDD" id="cd04403">
    <property type="entry name" value="RhoGAP_ARHGAP27_15_12_9"/>
    <property type="match status" value="1"/>
</dbReference>
<dbReference type="GO" id="GO:0005737">
    <property type="term" value="C:cytoplasm"/>
    <property type="evidence" value="ECO:0007669"/>
    <property type="project" value="TreeGrafter"/>
</dbReference>
<dbReference type="SUPFAM" id="SSF51045">
    <property type="entry name" value="WW domain"/>
    <property type="match status" value="2"/>
</dbReference>
<dbReference type="InterPro" id="IPR001452">
    <property type="entry name" value="SH3_domain"/>
</dbReference>
<proteinExistence type="predicted"/>
<feature type="compositionally biased region" description="Basic and acidic residues" evidence="4">
    <location>
        <begin position="171"/>
        <end position="188"/>
    </location>
</feature>
<dbReference type="Pfam" id="PF00018">
    <property type="entry name" value="SH3_1"/>
    <property type="match status" value="1"/>
</dbReference>
<feature type="region of interest" description="Disordered" evidence="4">
    <location>
        <begin position="281"/>
        <end position="362"/>
    </location>
</feature>
<dbReference type="Gene3D" id="1.10.555.10">
    <property type="entry name" value="Rho GTPase activation protein"/>
    <property type="match status" value="1"/>
</dbReference>
<dbReference type="Gene3D" id="2.20.70.10">
    <property type="match status" value="2"/>
</dbReference>